<proteinExistence type="predicted"/>
<accession>A0ABP9KTV8</accession>
<protein>
    <submittedName>
        <fullName evidence="2">Uncharacterized protein</fullName>
    </submittedName>
</protein>
<sequence>MNRDRRTRPLRACRPKQAARRVGGAWVVDDRWAGVSVVPRSVAGAALLDVDSFDPVWDNDGRERPVLSRSAEPVRDDETAAEDESV</sequence>
<reference evidence="3" key="1">
    <citation type="journal article" date="2019" name="Int. J. Syst. Evol. Microbiol.">
        <title>The Global Catalogue of Microorganisms (GCM) 10K type strain sequencing project: providing services to taxonomists for standard genome sequencing and annotation.</title>
        <authorList>
            <consortium name="The Broad Institute Genomics Platform"/>
            <consortium name="The Broad Institute Genome Sequencing Center for Infectious Disease"/>
            <person name="Wu L."/>
            <person name="Ma J."/>
        </authorList>
    </citation>
    <scope>NUCLEOTIDE SEQUENCE [LARGE SCALE GENOMIC DNA]</scope>
    <source>
        <strain evidence="3">JCM 18298</strain>
    </source>
</reference>
<evidence type="ECO:0000256" key="1">
    <source>
        <dbReference type="SAM" id="MobiDB-lite"/>
    </source>
</evidence>
<dbReference type="EMBL" id="BAABJM010000007">
    <property type="protein sequence ID" value="GAA5065797.1"/>
    <property type="molecule type" value="Genomic_DNA"/>
</dbReference>
<keyword evidence="3" id="KW-1185">Reference proteome</keyword>
<organism evidence="2 3">
    <name type="scientific">Nocardia callitridis</name>
    <dbReference type="NCBI Taxonomy" id="648753"/>
    <lineage>
        <taxon>Bacteria</taxon>
        <taxon>Bacillati</taxon>
        <taxon>Actinomycetota</taxon>
        <taxon>Actinomycetes</taxon>
        <taxon>Mycobacteriales</taxon>
        <taxon>Nocardiaceae</taxon>
        <taxon>Nocardia</taxon>
    </lineage>
</organism>
<feature type="compositionally biased region" description="Basic and acidic residues" evidence="1">
    <location>
        <begin position="59"/>
        <end position="78"/>
    </location>
</feature>
<comment type="caution">
    <text evidence="2">The sequence shown here is derived from an EMBL/GenBank/DDBJ whole genome shotgun (WGS) entry which is preliminary data.</text>
</comment>
<evidence type="ECO:0000313" key="3">
    <source>
        <dbReference type="Proteomes" id="UP001500603"/>
    </source>
</evidence>
<feature type="region of interest" description="Disordered" evidence="1">
    <location>
        <begin position="58"/>
        <end position="86"/>
    </location>
</feature>
<name>A0ABP9KTV8_9NOCA</name>
<dbReference type="Proteomes" id="UP001500603">
    <property type="component" value="Unassembled WGS sequence"/>
</dbReference>
<gene>
    <name evidence="2" type="ORF">GCM10023318_53200</name>
</gene>
<evidence type="ECO:0000313" key="2">
    <source>
        <dbReference type="EMBL" id="GAA5065797.1"/>
    </source>
</evidence>